<dbReference type="InterPro" id="IPR001789">
    <property type="entry name" value="Sig_transdc_resp-reg_receiver"/>
</dbReference>
<keyword evidence="3" id="KW-0597">Phosphoprotein</keyword>
<evidence type="ECO:0000259" key="5">
    <source>
        <dbReference type="PROSITE" id="PS50887"/>
    </source>
</evidence>
<protein>
    <recommendedName>
        <fullName evidence="1">diguanylate cyclase</fullName>
        <ecNumber evidence="1">2.7.7.65</ecNumber>
    </recommendedName>
</protein>
<dbReference type="EC" id="2.7.7.65" evidence="1"/>
<comment type="catalytic activity">
    <reaction evidence="2">
        <text>2 GTP = 3',3'-c-di-GMP + 2 diphosphate</text>
        <dbReference type="Rhea" id="RHEA:24898"/>
        <dbReference type="ChEBI" id="CHEBI:33019"/>
        <dbReference type="ChEBI" id="CHEBI:37565"/>
        <dbReference type="ChEBI" id="CHEBI:58805"/>
        <dbReference type="EC" id="2.7.7.65"/>
    </reaction>
</comment>
<feature type="modified residue" description="4-aspartylphosphate" evidence="3">
    <location>
        <position position="56"/>
    </location>
</feature>
<dbReference type="Proteomes" id="UP000006621">
    <property type="component" value="Chromosome"/>
</dbReference>
<dbReference type="NCBIfam" id="TIGR00254">
    <property type="entry name" value="GGDEF"/>
    <property type="match status" value="1"/>
</dbReference>
<dbReference type="PANTHER" id="PTHR45138:SF9">
    <property type="entry name" value="DIGUANYLATE CYCLASE DGCM-RELATED"/>
    <property type="match status" value="1"/>
</dbReference>
<dbReference type="eggNOG" id="COG3706">
    <property type="taxonomic scope" value="Bacteria"/>
</dbReference>
<dbReference type="Pfam" id="PF00072">
    <property type="entry name" value="Response_reg"/>
    <property type="match status" value="1"/>
</dbReference>
<dbReference type="HOGENOM" id="CLU_000445_11_28_0"/>
<evidence type="ECO:0000313" key="6">
    <source>
        <dbReference type="EMBL" id="AEI15641.1"/>
    </source>
</evidence>
<dbReference type="InterPro" id="IPR000160">
    <property type="entry name" value="GGDEF_dom"/>
</dbReference>
<dbReference type="PANTHER" id="PTHR45138">
    <property type="entry name" value="REGULATORY COMPONENTS OF SENSORY TRANSDUCTION SYSTEM"/>
    <property type="match status" value="1"/>
</dbReference>
<reference evidence="7" key="2">
    <citation type="submission" date="2011-06" db="EMBL/GenBank/DDBJ databases">
        <title>The complete genome of Flexistipes sinusarabici DSM 4947.</title>
        <authorList>
            <person name="Lucas S."/>
            <person name="Han J."/>
            <person name="Lapidus A."/>
            <person name="Bruce D."/>
            <person name="Goodwin L."/>
            <person name="Pitluck S."/>
            <person name="Peters L."/>
            <person name="Kyrpides N."/>
            <person name="Mavromatis K."/>
            <person name="Ivanova N."/>
            <person name="Mikhailova N."/>
            <person name="Chertkov O."/>
            <person name="Detter J.C."/>
            <person name="Tapia R."/>
            <person name="Han C."/>
            <person name="Land M."/>
            <person name="Hauser L."/>
            <person name="Markowitz V."/>
            <person name="Cheng J.-F."/>
            <person name="Hugenholtz P."/>
            <person name="Woyke T."/>
            <person name="Wu D."/>
            <person name="Spring S."/>
            <person name="Schroeder M."/>
            <person name="Brambilla E."/>
            <person name="Klenk H.-P."/>
            <person name="Eisen J.A."/>
        </authorList>
    </citation>
    <scope>NUCLEOTIDE SEQUENCE [LARGE SCALE GENOMIC DNA]</scope>
    <source>
        <strain evidence="7">DSM 4947 / MAS 10</strain>
    </source>
</reference>
<feature type="domain" description="GGDEF" evidence="5">
    <location>
        <begin position="173"/>
        <end position="305"/>
    </location>
</feature>
<organism evidence="6 7">
    <name type="scientific">Flexistipes sinusarabici (strain ATCC 49648 / DSM 4947 / MAS 10)</name>
    <dbReference type="NCBI Taxonomy" id="717231"/>
    <lineage>
        <taxon>Bacteria</taxon>
        <taxon>Pseudomonadati</taxon>
        <taxon>Deferribacterota</taxon>
        <taxon>Deferribacteres</taxon>
        <taxon>Deferribacterales</taxon>
        <taxon>Flexistipitaceae</taxon>
        <taxon>Flexistipes</taxon>
    </lineage>
</organism>
<evidence type="ECO:0000259" key="4">
    <source>
        <dbReference type="PROSITE" id="PS50110"/>
    </source>
</evidence>
<dbReference type="SMART" id="SM00267">
    <property type="entry name" value="GGDEF"/>
    <property type="match status" value="1"/>
</dbReference>
<reference evidence="6 7" key="1">
    <citation type="journal article" date="2011" name="Stand. Genomic Sci.">
        <title>Genome sequence of the moderately thermophilic halophile Flexistipes sinusarabici strain (MAS10).</title>
        <authorList>
            <person name="Lapidus A."/>
            <person name="Chertkov O."/>
            <person name="Nolan M."/>
            <person name="Lucas S."/>
            <person name="Hammon N."/>
            <person name="Deshpande S."/>
            <person name="Cheng J.F."/>
            <person name="Tapia R."/>
            <person name="Han C."/>
            <person name="Goodwin L."/>
            <person name="Pitluck S."/>
            <person name="Liolios K."/>
            <person name="Pagani I."/>
            <person name="Ivanova N."/>
            <person name="Huntemann M."/>
            <person name="Mavromatis K."/>
            <person name="Mikhailova N."/>
            <person name="Pati A."/>
            <person name="Chen A."/>
            <person name="Palaniappan K."/>
            <person name="Land M."/>
            <person name="Hauser L."/>
            <person name="Brambilla E.M."/>
            <person name="Rohde M."/>
            <person name="Abt B."/>
            <person name="Spring S."/>
            <person name="Goker M."/>
            <person name="Bristow J."/>
            <person name="Eisen J.A."/>
            <person name="Markowitz V."/>
            <person name="Hugenholtz P."/>
            <person name="Kyrpides N.C."/>
            <person name="Klenk H.P."/>
            <person name="Woyke T."/>
        </authorList>
    </citation>
    <scope>NUCLEOTIDE SEQUENCE [LARGE SCALE GENOMIC DNA]</scope>
    <source>
        <strain evidence="7">DSM 4947 / MAS 10</strain>
    </source>
</reference>
<name>F8E505_FLESM</name>
<feature type="domain" description="Response regulatory" evidence="4">
    <location>
        <begin position="7"/>
        <end position="123"/>
    </location>
</feature>
<dbReference type="InterPro" id="IPR029787">
    <property type="entry name" value="Nucleotide_cyclase"/>
</dbReference>
<gene>
    <name evidence="6" type="ordered locus">Flexsi_2012</name>
</gene>
<sequence>MSKSKFKVLIAEDDRDARKLCKDFLENLCFEVYEASNGTDALEVIEKEEISMVLLDWVMPGIEGIEVCRRIRDLDINRYIYIIMVTGKSEKKDIIEGLQVGADDYVVKPFSFQELKVRIMSGERILKLEKRLRDAHEKLYELSAYDSLTGVFNRATILEMFNQELERGQRIGHEVSIIFADIDDFKSINDKFGHLIGDEVLKEIADILSENCRNYDFVGRYGGEEFVIIVPGLKSDCACSVAERMRKAVCETPVHVANMEIPVTLSLGVASSKESGDTQEIIGLADKALYEAKRSGKNSTVKSKT</sequence>
<dbReference type="STRING" id="717231.Flexsi_2012"/>
<accession>F8E505</accession>
<keyword evidence="7" id="KW-1185">Reference proteome</keyword>
<dbReference type="Pfam" id="PF00990">
    <property type="entry name" value="GGDEF"/>
    <property type="match status" value="1"/>
</dbReference>
<dbReference type="PROSITE" id="PS50110">
    <property type="entry name" value="RESPONSE_REGULATORY"/>
    <property type="match status" value="1"/>
</dbReference>
<evidence type="ECO:0000256" key="1">
    <source>
        <dbReference type="ARBA" id="ARBA00012528"/>
    </source>
</evidence>
<proteinExistence type="predicted"/>
<dbReference type="InterPro" id="IPR050469">
    <property type="entry name" value="Diguanylate_Cyclase"/>
</dbReference>
<evidence type="ECO:0000256" key="3">
    <source>
        <dbReference type="PROSITE-ProRule" id="PRU00169"/>
    </source>
</evidence>
<dbReference type="SUPFAM" id="SSF52172">
    <property type="entry name" value="CheY-like"/>
    <property type="match status" value="1"/>
</dbReference>
<dbReference type="GO" id="GO:0052621">
    <property type="term" value="F:diguanylate cyclase activity"/>
    <property type="evidence" value="ECO:0007669"/>
    <property type="project" value="UniProtKB-EC"/>
</dbReference>
<dbReference type="RefSeq" id="WP_013887093.1">
    <property type="nucleotide sequence ID" value="NC_015672.1"/>
</dbReference>
<dbReference type="SUPFAM" id="SSF55073">
    <property type="entry name" value="Nucleotide cyclase"/>
    <property type="match status" value="1"/>
</dbReference>
<dbReference type="KEGG" id="fsi:Flexsi_2012"/>
<dbReference type="SMART" id="SM00448">
    <property type="entry name" value="REC"/>
    <property type="match status" value="1"/>
</dbReference>
<dbReference type="GO" id="GO:0000160">
    <property type="term" value="P:phosphorelay signal transduction system"/>
    <property type="evidence" value="ECO:0007669"/>
    <property type="project" value="InterPro"/>
</dbReference>
<dbReference type="CDD" id="cd01949">
    <property type="entry name" value="GGDEF"/>
    <property type="match status" value="1"/>
</dbReference>
<evidence type="ECO:0000256" key="2">
    <source>
        <dbReference type="ARBA" id="ARBA00034247"/>
    </source>
</evidence>
<dbReference type="InterPro" id="IPR043128">
    <property type="entry name" value="Rev_trsase/Diguanyl_cyclase"/>
</dbReference>
<dbReference type="OrthoDB" id="9813903at2"/>
<dbReference type="Gene3D" id="3.40.50.2300">
    <property type="match status" value="1"/>
</dbReference>
<dbReference type="PROSITE" id="PS50887">
    <property type="entry name" value="GGDEF"/>
    <property type="match status" value="1"/>
</dbReference>
<dbReference type="Gene3D" id="3.30.70.270">
    <property type="match status" value="1"/>
</dbReference>
<dbReference type="FunFam" id="3.30.70.270:FF:000001">
    <property type="entry name" value="Diguanylate cyclase domain protein"/>
    <property type="match status" value="1"/>
</dbReference>
<dbReference type="AlphaFoldDB" id="F8E505"/>
<dbReference type="EMBL" id="CP002858">
    <property type="protein sequence ID" value="AEI15641.1"/>
    <property type="molecule type" value="Genomic_DNA"/>
</dbReference>
<dbReference type="CDD" id="cd17574">
    <property type="entry name" value="REC_OmpR"/>
    <property type="match status" value="1"/>
</dbReference>
<dbReference type="InterPro" id="IPR011006">
    <property type="entry name" value="CheY-like_superfamily"/>
</dbReference>
<evidence type="ECO:0000313" key="7">
    <source>
        <dbReference type="Proteomes" id="UP000006621"/>
    </source>
</evidence>